<organism evidence="4 5">
    <name type="scientific">Caenorhabditis bovis</name>
    <dbReference type="NCBI Taxonomy" id="2654633"/>
    <lineage>
        <taxon>Eukaryota</taxon>
        <taxon>Metazoa</taxon>
        <taxon>Ecdysozoa</taxon>
        <taxon>Nematoda</taxon>
        <taxon>Chromadorea</taxon>
        <taxon>Rhabditida</taxon>
        <taxon>Rhabditina</taxon>
        <taxon>Rhabditomorpha</taxon>
        <taxon>Rhabditoidea</taxon>
        <taxon>Rhabditidae</taxon>
        <taxon>Peloderinae</taxon>
        <taxon>Caenorhabditis</taxon>
    </lineage>
</organism>
<comment type="caution">
    <text evidence="4">The sequence shown here is derived from an EMBL/GenBank/DDBJ whole genome shotgun (WGS) entry which is preliminary data.</text>
</comment>
<keyword evidence="2" id="KW-0808">Transferase</keyword>
<dbReference type="Proteomes" id="UP000494206">
    <property type="component" value="Unassembled WGS sequence"/>
</dbReference>
<evidence type="ECO:0000313" key="5">
    <source>
        <dbReference type="Proteomes" id="UP000494206"/>
    </source>
</evidence>
<dbReference type="EMBL" id="CADEPM010000003">
    <property type="protein sequence ID" value="CAB3402512.1"/>
    <property type="molecule type" value="Genomic_DNA"/>
</dbReference>
<accession>A0A8S1EFQ6</accession>
<dbReference type="InterPro" id="IPR029063">
    <property type="entry name" value="SAM-dependent_MTases_sf"/>
</dbReference>
<dbReference type="OrthoDB" id="271595at2759"/>
<evidence type="ECO:0000256" key="2">
    <source>
        <dbReference type="ARBA" id="ARBA00022679"/>
    </source>
</evidence>
<keyword evidence="5" id="KW-1185">Reference proteome</keyword>
<dbReference type="InterPro" id="IPR051422">
    <property type="entry name" value="AlkB_tRNA_MeTrf/Diox"/>
</dbReference>
<evidence type="ECO:0000256" key="1">
    <source>
        <dbReference type="ARBA" id="ARBA00022603"/>
    </source>
</evidence>
<protein>
    <recommendedName>
        <fullName evidence="3">Methyltransferase type 11 domain-containing protein</fullName>
    </recommendedName>
</protein>
<evidence type="ECO:0000259" key="3">
    <source>
        <dbReference type="Pfam" id="PF08241"/>
    </source>
</evidence>
<dbReference type="AlphaFoldDB" id="A0A8S1EFQ6"/>
<dbReference type="GO" id="GO:0002098">
    <property type="term" value="P:tRNA wobble uridine modification"/>
    <property type="evidence" value="ECO:0007669"/>
    <property type="project" value="TreeGrafter"/>
</dbReference>
<dbReference type="GO" id="GO:0005634">
    <property type="term" value="C:nucleus"/>
    <property type="evidence" value="ECO:0007669"/>
    <property type="project" value="TreeGrafter"/>
</dbReference>
<dbReference type="Pfam" id="PF08241">
    <property type="entry name" value="Methyltransf_11"/>
    <property type="match status" value="1"/>
</dbReference>
<name>A0A8S1EFQ6_9PELO</name>
<reference evidence="4 5" key="1">
    <citation type="submission" date="2020-04" db="EMBL/GenBank/DDBJ databases">
        <authorList>
            <person name="Laetsch R D."/>
            <person name="Stevens L."/>
            <person name="Kumar S."/>
            <person name="Blaxter L. M."/>
        </authorList>
    </citation>
    <scope>NUCLEOTIDE SEQUENCE [LARGE SCALE GENOMIC DNA]</scope>
</reference>
<dbReference type="SUPFAM" id="SSF53335">
    <property type="entry name" value="S-adenosyl-L-methionine-dependent methyltransferases"/>
    <property type="match status" value="1"/>
</dbReference>
<dbReference type="CDD" id="cd02440">
    <property type="entry name" value="AdoMet_MTases"/>
    <property type="match status" value="1"/>
</dbReference>
<dbReference type="InterPro" id="IPR013216">
    <property type="entry name" value="Methyltransf_11"/>
</dbReference>
<dbReference type="GO" id="GO:0005737">
    <property type="term" value="C:cytoplasm"/>
    <property type="evidence" value="ECO:0007669"/>
    <property type="project" value="TreeGrafter"/>
</dbReference>
<dbReference type="Gene3D" id="3.40.50.150">
    <property type="entry name" value="Vaccinia Virus protein VP39"/>
    <property type="match status" value="2"/>
</dbReference>
<dbReference type="GO" id="GO:0030488">
    <property type="term" value="P:tRNA methylation"/>
    <property type="evidence" value="ECO:0007669"/>
    <property type="project" value="TreeGrafter"/>
</dbReference>
<dbReference type="GO" id="GO:0008757">
    <property type="term" value="F:S-adenosylmethionine-dependent methyltransferase activity"/>
    <property type="evidence" value="ECO:0007669"/>
    <property type="project" value="InterPro"/>
</dbReference>
<evidence type="ECO:0000313" key="4">
    <source>
        <dbReference type="EMBL" id="CAB3402512.1"/>
    </source>
</evidence>
<sequence>MSPASPEWRRFESSRVEKAHVSKRGSFIGRHRHHYEYCRYVYDIKMSVSSETVEKEYVHAIYSRLATYQQKELKQSSPRIWPRVRQFVDQQPVGSLILDIGCGEAKYTSTRCHVIGFDSCPEVLSASKKDSIDLALADALNIPIRSDSVDAILNVSVIHHFSTAARRKQALEECCRCLRVGGQMLLYAWAFEQPNAKFSAQDNLVPWNLHETTIAGRLPKVKFHMNTTKEQRIIAASIPVQITSPSTVSPSFRWFSGVLNRMNQLAVQLPYFSKKSNSESSSTSVLPSAAPQFLPKKNSIISGIKRWSPMLGKRLASLIVSVEEQYGDELSEAIMNEGIAEAMATLREVTFYRYYHVFREHELENLVDSVEGLKVIATSFEHGNWCVVAEKIPPETIFRA</sequence>
<dbReference type="GO" id="GO:0000049">
    <property type="term" value="F:tRNA binding"/>
    <property type="evidence" value="ECO:0007669"/>
    <property type="project" value="TreeGrafter"/>
</dbReference>
<feature type="domain" description="Methyltransferase type 11" evidence="3">
    <location>
        <begin position="98"/>
        <end position="185"/>
    </location>
</feature>
<dbReference type="PANTHER" id="PTHR13069">
    <property type="entry name" value="ALKYLATED DNA REPAIR PROTEIN ALKB HOMOLOG 8"/>
    <property type="match status" value="1"/>
</dbReference>
<dbReference type="GO" id="GO:0106335">
    <property type="term" value="F:tRNA (5-carboxymethyluridine(34)-5-O)-methyltransferase activity"/>
    <property type="evidence" value="ECO:0007669"/>
    <property type="project" value="TreeGrafter"/>
</dbReference>
<dbReference type="PANTHER" id="PTHR13069:SF34">
    <property type="entry name" value="METHYLTRANSFERASE TYPE 11 DOMAIN-CONTAINING PROTEIN"/>
    <property type="match status" value="1"/>
</dbReference>
<keyword evidence="1" id="KW-0489">Methyltransferase</keyword>
<proteinExistence type="predicted"/>
<gene>
    <name evidence="4" type="ORF">CBOVIS_LOCUS5118</name>
</gene>